<dbReference type="Proteomes" id="UP001529423">
    <property type="component" value="Unassembled WGS sequence"/>
</dbReference>
<sequence>MTKTNQYTLWKEQLAQVRFPFWKELPTLELYIDQVVAIVNEQLKGVGVEPLTKSMVNNYVKKKVIQAPVKKKYAVNQLVDLLLIGFFKSSFSIDEIRAGIAQVTVSVYPQQAYDQFVTLLNAKLAGKAPVTSGAYPQNDELESMAVDTVLNRLKASYLLRTMRQQQAPSGVVKK</sequence>
<dbReference type="InterPro" id="IPR014975">
    <property type="entry name" value="DUF1836"/>
</dbReference>
<keyword evidence="2" id="KW-1185">Reference proteome</keyword>
<organism evidence="1 2">
    <name type="scientific">Limosilactobacillus panis</name>
    <dbReference type="NCBI Taxonomy" id="47493"/>
    <lineage>
        <taxon>Bacteria</taxon>
        <taxon>Bacillati</taxon>
        <taxon>Bacillota</taxon>
        <taxon>Bacilli</taxon>
        <taxon>Lactobacillales</taxon>
        <taxon>Lactobacillaceae</taxon>
        <taxon>Limosilactobacillus</taxon>
    </lineage>
</organism>
<dbReference type="Pfam" id="PF08876">
    <property type="entry name" value="DUF1836"/>
    <property type="match status" value="1"/>
</dbReference>
<name>A0ABT7VM45_9LACO</name>
<evidence type="ECO:0000313" key="2">
    <source>
        <dbReference type="Proteomes" id="UP001529423"/>
    </source>
</evidence>
<gene>
    <name evidence="1" type="ORF">QUW46_04370</name>
</gene>
<reference evidence="1" key="2">
    <citation type="submission" date="2023-06" db="EMBL/GenBank/DDBJ databases">
        <authorList>
            <person name="Zeman M."/>
            <person name="Kubasova T."/>
            <person name="Jahodarova E."/>
            <person name="Nykrynova M."/>
            <person name="Rychlik I."/>
        </authorList>
    </citation>
    <scope>NUCLEOTIDE SEQUENCE</scope>
    <source>
        <strain evidence="1">105_WCHN</strain>
    </source>
</reference>
<evidence type="ECO:0000313" key="1">
    <source>
        <dbReference type="EMBL" id="MDM8333811.1"/>
    </source>
</evidence>
<accession>A0ABT7VM45</accession>
<dbReference type="PANTHER" id="PTHR40056:SF1">
    <property type="entry name" value="DUF1836 DOMAIN-CONTAINING PROTEIN"/>
    <property type="match status" value="1"/>
</dbReference>
<proteinExistence type="predicted"/>
<reference evidence="1" key="1">
    <citation type="submission" date="2023-06" db="EMBL/GenBank/DDBJ databases">
        <title>Identification and characterization of horizontal gene transfer across gut microbiota members of farm animals based on homology search.</title>
        <authorList>
            <person name="Schwarzerova J."/>
            <person name="Nykrynova M."/>
            <person name="Jureckova K."/>
            <person name="Cejkova D."/>
            <person name="Rychlik I."/>
        </authorList>
    </citation>
    <scope>NUCLEOTIDE SEQUENCE</scope>
    <source>
        <strain evidence="1">105_WCHN</strain>
    </source>
</reference>
<protein>
    <submittedName>
        <fullName evidence="1">DUF1836 domain-containing protein</fullName>
    </submittedName>
</protein>
<comment type="caution">
    <text evidence="1">The sequence shown here is derived from an EMBL/GenBank/DDBJ whole genome shotgun (WGS) entry which is preliminary data.</text>
</comment>
<dbReference type="PANTHER" id="PTHR40056">
    <property type="entry name" value="HYPOTHETICAL CYTOSOLIC PROTEIN"/>
    <property type="match status" value="1"/>
</dbReference>
<dbReference type="RefSeq" id="WP_289559889.1">
    <property type="nucleotide sequence ID" value="NZ_JAUDEO010000018.1"/>
</dbReference>
<dbReference type="EMBL" id="JAUDEO010000018">
    <property type="protein sequence ID" value="MDM8333811.1"/>
    <property type="molecule type" value="Genomic_DNA"/>
</dbReference>